<comment type="caution">
    <text evidence="5">The sequence shown here is derived from an EMBL/GenBank/DDBJ whole genome shotgun (WGS) entry which is preliminary data.</text>
</comment>
<dbReference type="SUPFAM" id="SSF51735">
    <property type="entry name" value="NAD(P)-binding Rossmann-fold domains"/>
    <property type="match status" value="1"/>
</dbReference>
<feature type="compositionally biased region" description="Low complexity" evidence="3">
    <location>
        <begin position="1"/>
        <end position="13"/>
    </location>
</feature>
<sequence length="276" mass="28476">MTENTSPTTPPTTARVASAPGSTGTTRRVALVTGASRGLGRSTALHLARAGVDVVGTYLDARDAADSFVEQARAAGSRAVALRLDVADSSSFPAFAAQLPHVLREEFGRDTIDALVNNAGTALHEPFATTSEEQFTRIVDVHLKAPFFLTQALLPVIADGARIVNVSTGLVRITMPGSAAYAAAKGAVEVLTRYQAQELGARGIRVNVVAPGAVATDFSGGVVRDDPRMAEMVRSVTALGRLAGPDDIGAAIALLLADGFGWASGATIELTGGQRL</sequence>
<dbReference type="InterPro" id="IPR002347">
    <property type="entry name" value="SDR_fam"/>
</dbReference>
<dbReference type="PRINTS" id="PR00081">
    <property type="entry name" value="GDHRDH"/>
</dbReference>
<proteinExistence type="inferred from homology"/>
<dbReference type="PANTHER" id="PTHR43639">
    <property type="entry name" value="OXIDOREDUCTASE, SHORT-CHAIN DEHYDROGENASE/REDUCTASE FAMILY (AFU_ORTHOLOGUE AFUA_5G02870)"/>
    <property type="match status" value="1"/>
</dbReference>
<feature type="region of interest" description="Disordered" evidence="3">
    <location>
        <begin position="1"/>
        <end position="26"/>
    </location>
</feature>
<dbReference type="RefSeq" id="WP_183390043.1">
    <property type="nucleotide sequence ID" value="NZ_JACHVY010000001.1"/>
</dbReference>
<protein>
    <recommendedName>
        <fullName evidence="4">Ketoreductase domain-containing protein</fullName>
    </recommendedName>
</protein>
<keyword evidence="2" id="KW-0560">Oxidoreductase</keyword>
<dbReference type="FunFam" id="3.40.50.720:FF:000084">
    <property type="entry name" value="Short-chain dehydrogenase reductase"/>
    <property type="match status" value="1"/>
</dbReference>
<reference evidence="5 6" key="1">
    <citation type="submission" date="2020-08" db="EMBL/GenBank/DDBJ databases">
        <title>The Agave Microbiome: Exploring the role of microbial communities in plant adaptations to desert environments.</title>
        <authorList>
            <person name="Partida-Martinez L.P."/>
        </authorList>
    </citation>
    <scope>NUCLEOTIDE SEQUENCE [LARGE SCALE GENOMIC DNA]</scope>
    <source>
        <strain evidence="5 6">AS2.23</strain>
    </source>
</reference>
<evidence type="ECO:0000313" key="5">
    <source>
        <dbReference type="EMBL" id="MBB2899375.1"/>
    </source>
</evidence>
<evidence type="ECO:0000256" key="3">
    <source>
        <dbReference type="SAM" id="MobiDB-lite"/>
    </source>
</evidence>
<dbReference type="InterPro" id="IPR036291">
    <property type="entry name" value="NAD(P)-bd_dom_sf"/>
</dbReference>
<dbReference type="Proteomes" id="UP000533269">
    <property type="component" value="Unassembled WGS sequence"/>
</dbReference>
<evidence type="ECO:0000256" key="2">
    <source>
        <dbReference type="ARBA" id="ARBA00023002"/>
    </source>
</evidence>
<feature type="domain" description="Ketoreductase" evidence="4">
    <location>
        <begin position="28"/>
        <end position="232"/>
    </location>
</feature>
<reference evidence="5 6" key="2">
    <citation type="submission" date="2020-08" db="EMBL/GenBank/DDBJ databases">
        <authorList>
            <person name="Partida-Martinez L."/>
            <person name="Huntemann M."/>
            <person name="Clum A."/>
            <person name="Wang J."/>
            <person name="Palaniappan K."/>
            <person name="Ritter S."/>
            <person name="Chen I.-M."/>
            <person name="Stamatis D."/>
            <person name="Reddy T."/>
            <person name="O'Malley R."/>
            <person name="Daum C."/>
            <person name="Shapiro N."/>
            <person name="Ivanova N."/>
            <person name="Kyrpides N."/>
            <person name="Woyke T."/>
        </authorList>
    </citation>
    <scope>NUCLEOTIDE SEQUENCE [LARGE SCALE GENOMIC DNA]</scope>
    <source>
        <strain evidence="5 6">AS2.23</strain>
    </source>
</reference>
<evidence type="ECO:0000313" key="6">
    <source>
        <dbReference type="Proteomes" id="UP000533269"/>
    </source>
</evidence>
<dbReference type="Pfam" id="PF13561">
    <property type="entry name" value="adh_short_C2"/>
    <property type="match status" value="1"/>
</dbReference>
<gene>
    <name evidence="5" type="ORF">FHR75_000163</name>
</gene>
<evidence type="ECO:0000256" key="1">
    <source>
        <dbReference type="ARBA" id="ARBA00006484"/>
    </source>
</evidence>
<dbReference type="SMART" id="SM00822">
    <property type="entry name" value="PKS_KR"/>
    <property type="match status" value="1"/>
</dbReference>
<organism evidence="5 6">
    <name type="scientific">Kineococcus radiotolerans</name>
    <dbReference type="NCBI Taxonomy" id="131568"/>
    <lineage>
        <taxon>Bacteria</taxon>
        <taxon>Bacillati</taxon>
        <taxon>Actinomycetota</taxon>
        <taxon>Actinomycetes</taxon>
        <taxon>Kineosporiales</taxon>
        <taxon>Kineosporiaceae</taxon>
        <taxon>Kineococcus</taxon>
    </lineage>
</organism>
<dbReference type="Gene3D" id="3.40.50.720">
    <property type="entry name" value="NAD(P)-binding Rossmann-like Domain"/>
    <property type="match status" value="1"/>
</dbReference>
<dbReference type="GO" id="GO:0016491">
    <property type="term" value="F:oxidoreductase activity"/>
    <property type="evidence" value="ECO:0007669"/>
    <property type="project" value="UniProtKB-KW"/>
</dbReference>
<dbReference type="EMBL" id="JACHVY010000001">
    <property type="protein sequence ID" value="MBB2899375.1"/>
    <property type="molecule type" value="Genomic_DNA"/>
</dbReference>
<evidence type="ECO:0000259" key="4">
    <source>
        <dbReference type="SMART" id="SM00822"/>
    </source>
</evidence>
<name>A0A7W4TIA5_KINRA</name>
<comment type="similarity">
    <text evidence="1">Belongs to the short-chain dehydrogenases/reductases (SDR) family.</text>
</comment>
<accession>A0A7W4TIA5</accession>
<dbReference type="AlphaFoldDB" id="A0A7W4TIA5"/>
<dbReference type="PRINTS" id="PR00080">
    <property type="entry name" value="SDRFAMILY"/>
</dbReference>
<dbReference type="PANTHER" id="PTHR43639:SF1">
    <property type="entry name" value="SHORT-CHAIN DEHYDROGENASE_REDUCTASE FAMILY PROTEIN"/>
    <property type="match status" value="1"/>
</dbReference>
<dbReference type="InterPro" id="IPR057326">
    <property type="entry name" value="KR_dom"/>
</dbReference>